<name>A0AB38BIC0_9LACT</name>
<gene>
    <name evidence="4" type="ORF">SAMN04488507_10194</name>
    <name evidence="3" type="ORF">TFLO_1641</name>
</gene>
<dbReference type="Pfam" id="PF13579">
    <property type="entry name" value="Glyco_trans_4_4"/>
    <property type="match status" value="1"/>
</dbReference>
<feature type="domain" description="Glycosyl transferase family 1" evidence="1">
    <location>
        <begin position="218"/>
        <end position="378"/>
    </location>
</feature>
<dbReference type="InterPro" id="IPR028098">
    <property type="entry name" value="Glyco_trans_4-like_N"/>
</dbReference>
<evidence type="ECO:0000313" key="5">
    <source>
        <dbReference type="Proteomes" id="UP000195947"/>
    </source>
</evidence>
<evidence type="ECO:0000313" key="6">
    <source>
        <dbReference type="Proteomes" id="UP000199686"/>
    </source>
</evidence>
<evidence type="ECO:0000259" key="1">
    <source>
        <dbReference type="Pfam" id="PF00534"/>
    </source>
</evidence>
<evidence type="ECO:0000313" key="3">
    <source>
        <dbReference type="EMBL" id="CZQ93158.1"/>
    </source>
</evidence>
<comment type="caution">
    <text evidence="4">The sequence shown here is derived from an EMBL/GenBank/DDBJ whole genome shotgun (WGS) entry which is preliminary data.</text>
</comment>
<dbReference type="EMBL" id="FJMZ01000016">
    <property type="protein sequence ID" value="CZQ93158.1"/>
    <property type="molecule type" value="Genomic_DNA"/>
</dbReference>
<dbReference type="PANTHER" id="PTHR12526">
    <property type="entry name" value="GLYCOSYLTRANSFERASE"/>
    <property type="match status" value="1"/>
</dbReference>
<dbReference type="SUPFAM" id="SSF53756">
    <property type="entry name" value="UDP-Glycosyltransferase/glycogen phosphorylase"/>
    <property type="match status" value="1"/>
</dbReference>
<feature type="domain" description="Glycosyltransferase subfamily 4-like N-terminal" evidence="2">
    <location>
        <begin position="18"/>
        <end position="194"/>
    </location>
</feature>
<evidence type="ECO:0000259" key="2">
    <source>
        <dbReference type="Pfam" id="PF13579"/>
    </source>
</evidence>
<dbReference type="RefSeq" id="WP_086989092.1">
    <property type="nucleotide sequence ID" value="NZ_FJMZ01000016.1"/>
</dbReference>
<dbReference type="EMBL" id="FOQC01000019">
    <property type="protein sequence ID" value="SFH84471.1"/>
    <property type="molecule type" value="Genomic_DNA"/>
</dbReference>
<accession>A0AB38BIC0</accession>
<dbReference type="PANTHER" id="PTHR12526:SF622">
    <property type="entry name" value="GLYCOSYLTRANSFERASE (GROUP I)"/>
    <property type="match status" value="1"/>
</dbReference>
<evidence type="ECO:0000313" key="4">
    <source>
        <dbReference type="EMBL" id="SFH84471.1"/>
    </source>
</evidence>
<dbReference type="Proteomes" id="UP000199686">
    <property type="component" value="Unassembled WGS sequence"/>
</dbReference>
<dbReference type="CDD" id="cd03794">
    <property type="entry name" value="GT4_WbuB-like"/>
    <property type="match status" value="1"/>
</dbReference>
<dbReference type="AlphaFoldDB" id="A0AB38BIC0"/>
<keyword evidence="5" id="KW-1185">Reference proteome</keyword>
<reference evidence="3 5" key="1">
    <citation type="submission" date="2016-02" db="EMBL/GenBank/DDBJ databases">
        <authorList>
            <person name="Strepis N."/>
        </authorList>
    </citation>
    <scope>NUCLEOTIDE SEQUENCE [LARGE SCALE GENOMIC DNA]</scope>
    <source>
        <strain evidence="3">Trichococcus flocculiformis</strain>
    </source>
</reference>
<dbReference type="Pfam" id="PF00534">
    <property type="entry name" value="Glycos_transf_1"/>
    <property type="match status" value="1"/>
</dbReference>
<proteinExistence type="predicted"/>
<dbReference type="InterPro" id="IPR001296">
    <property type="entry name" value="Glyco_trans_1"/>
</dbReference>
<dbReference type="Gene3D" id="3.40.50.2000">
    <property type="entry name" value="Glycogen Phosphorylase B"/>
    <property type="match status" value="2"/>
</dbReference>
<dbReference type="Proteomes" id="UP000195947">
    <property type="component" value="Unassembled WGS sequence"/>
</dbReference>
<organism evidence="4 6">
    <name type="scientific">Trichococcus flocculiformis</name>
    <dbReference type="NCBI Taxonomy" id="82803"/>
    <lineage>
        <taxon>Bacteria</taxon>
        <taxon>Bacillati</taxon>
        <taxon>Bacillota</taxon>
        <taxon>Bacilli</taxon>
        <taxon>Lactobacillales</taxon>
        <taxon>Carnobacteriaceae</taxon>
        <taxon>Trichococcus</taxon>
    </lineage>
</organism>
<protein>
    <submittedName>
        <fullName evidence="3">Glycosyl transferases group 1</fullName>
    </submittedName>
    <submittedName>
        <fullName evidence="4">Glycosyltransferase involved in cell wall bisynthesis</fullName>
    </submittedName>
</protein>
<sequence>MEKHILVISQYFFPEQFRINDICEEWVKRGYKVTVVTGIPNYPQGKFYDGFGVFKQNKQTYRGIEIIRLPIVPRGNNSLMLALNYASFVVSGFFWQLFTELKPDNVFIFEVSPMTQALPGVWLSKRRNIPCYIYVQDLWPENVEIITGIKNKTIINAIGKMVDYIYKNSTGIFTTSRSFVEAIISRGVDKVKVNYWPQYAEDFYVPVEKQNIEEIPNVDNLNITFTGNIGQAQGLDILVEAAKILKEDYQVDNVTFNIVGDGRYKEKFKQNITDNEVTDMFHFVGKQKPEKIPDILASSDVAFLSLIKDPLFSKTIPAKLQSYMACGKPILAAADGETSTIILESECGICVPSGDALALAKGILEYLEMPSEKIAGIGTKAKSYYDENFKKSLLMNEMDRTFTKNLLEV</sequence>
<dbReference type="GO" id="GO:0016757">
    <property type="term" value="F:glycosyltransferase activity"/>
    <property type="evidence" value="ECO:0007669"/>
    <property type="project" value="InterPro"/>
</dbReference>
<reference evidence="4 6" key="2">
    <citation type="submission" date="2016-10" db="EMBL/GenBank/DDBJ databases">
        <authorList>
            <person name="Varghese N."/>
            <person name="Submissions S."/>
        </authorList>
    </citation>
    <scope>NUCLEOTIDE SEQUENCE [LARGE SCALE GENOMIC DNA]</scope>
    <source>
        <strain evidence="4 6">DSM 2094</strain>
    </source>
</reference>
<keyword evidence="3" id="KW-0808">Transferase</keyword>